<keyword evidence="1" id="KW-1133">Transmembrane helix</keyword>
<protein>
    <submittedName>
        <fullName evidence="2">Uncharacterized protein</fullName>
    </submittedName>
</protein>
<dbReference type="AlphaFoldDB" id="A0A6C0KSC0"/>
<organism evidence="2">
    <name type="scientific">viral metagenome</name>
    <dbReference type="NCBI Taxonomy" id="1070528"/>
    <lineage>
        <taxon>unclassified sequences</taxon>
        <taxon>metagenomes</taxon>
        <taxon>organismal metagenomes</taxon>
    </lineage>
</organism>
<evidence type="ECO:0000313" key="2">
    <source>
        <dbReference type="EMBL" id="QHU19597.1"/>
    </source>
</evidence>
<evidence type="ECO:0000256" key="1">
    <source>
        <dbReference type="SAM" id="Phobius"/>
    </source>
</evidence>
<keyword evidence="1" id="KW-0812">Transmembrane</keyword>
<keyword evidence="1" id="KW-0472">Membrane</keyword>
<name>A0A6C0KSC0_9ZZZZ</name>
<sequence>MFQLSPALLDSENNNLIETKLTKKPSSGLNKTLKKKNVEFDVATTKNNDATKNKITSLGNLMSQIHNNSEEDDSYNSTNYQSNLIDETISTSMTDSLNSELAKIQKMREAGNNIPQNTFLSNANNNANALYNLENSNVLGSLNSAKNSLASYNESYNVGTNNQIESPVIFDNNNNKLLKKLDYIIHLLEEQHNEKTNHITEELILYLFLGLFILFVLDSFARASKYRR</sequence>
<feature type="transmembrane region" description="Helical" evidence="1">
    <location>
        <begin position="203"/>
        <end position="221"/>
    </location>
</feature>
<reference evidence="2" key="1">
    <citation type="journal article" date="2020" name="Nature">
        <title>Giant virus diversity and host interactions through global metagenomics.</title>
        <authorList>
            <person name="Schulz F."/>
            <person name="Roux S."/>
            <person name="Paez-Espino D."/>
            <person name="Jungbluth S."/>
            <person name="Walsh D.A."/>
            <person name="Denef V.J."/>
            <person name="McMahon K.D."/>
            <person name="Konstantinidis K.T."/>
            <person name="Eloe-Fadrosh E.A."/>
            <person name="Kyrpides N.C."/>
            <person name="Woyke T."/>
        </authorList>
    </citation>
    <scope>NUCLEOTIDE SEQUENCE</scope>
    <source>
        <strain evidence="2">GVMAG-S-3300013014-113</strain>
    </source>
</reference>
<accession>A0A6C0KSC0</accession>
<proteinExistence type="predicted"/>
<dbReference type="EMBL" id="MN740953">
    <property type="protein sequence ID" value="QHU19597.1"/>
    <property type="molecule type" value="Genomic_DNA"/>
</dbReference>